<dbReference type="AlphaFoldDB" id="A0ABC8L0U0"/>
<comment type="caution">
    <text evidence="1">The sequence shown here is derived from an EMBL/GenBank/DDBJ whole genome shotgun (WGS) entry which is preliminary data.</text>
</comment>
<name>A0ABC8L0U0_ERUVS</name>
<accession>A0ABC8L0U0</accession>
<proteinExistence type="predicted"/>
<organism evidence="1 2">
    <name type="scientific">Eruca vesicaria subsp. sativa</name>
    <name type="common">Garden rocket</name>
    <name type="synonym">Eruca sativa</name>
    <dbReference type="NCBI Taxonomy" id="29727"/>
    <lineage>
        <taxon>Eukaryota</taxon>
        <taxon>Viridiplantae</taxon>
        <taxon>Streptophyta</taxon>
        <taxon>Embryophyta</taxon>
        <taxon>Tracheophyta</taxon>
        <taxon>Spermatophyta</taxon>
        <taxon>Magnoliopsida</taxon>
        <taxon>eudicotyledons</taxon>
        <taxon>Gunneridae</taxon>
        <taxon>Pentapetalae</taxon>
        <taxon>rosids</taxon>
        <taxon>malvids</taxon>
        <taxon>Brassicales</taxon>
        <taxon>Brassicaceae</taxon>
        <taxon>Brassiceae</taxon>
        <taxon>Eruca</taxon>
    </lineage>
</organism>
<dbReference type="EMBL" id="CAKOAT010327376">
    <property type="protein sequence ID" value="CAH8362253.1"/>
    <property type="molecule type" value="Genomic_DNA"/>
</dbReference>
<dbReference type="Proteomes" id="UP001642260">
    <property type="component" value="Unassembled WGS sequence"/>
</dbReference>
<evidence type="ECO:0000313" key="1">
    <source>
        <dbReference type="EMBL" id="CAH8362253.1"/>
    </source>
</evidence>
<protein>
    <submittedName>
        <fullName evidence="1">Uncharacterized protein</fullName>
    </submittedName>
</protein>
<keyword evidence="2" id="KW-1185">Reference proteome</keyword>
<evidence type="ECO:0000313" key="2">
    <source>
        <dbReference type="Proteomes" id="UP001642260"/>
    </source>
</evidence>
<gene>
    <name evidence="1" type="ORF">ERUC_LOCUS28009</name>
</gene>
<reference evidence="1 2" key="1">
    <citation type="submission" date="2022-03" db="EMBL/GenBank/DDBJ databases">
        <authorList>
            <person name="Macdonald S."/>
            <person name="Ahmed S."/>
            <person name="Newling K."/>
        </authorList>
    </citation>
    <scope>NUCLEOTIDE SEQUENCE [LARGE SCALE GENOMIC DNA]</scope>
</reference>
<sequence>MAMSRVFFSELRFSEARNVNKGGELISLDMLFLDEKTREKPWQSFGKLYTLNNLFREGAVYKLSVFVDARNNNHFKLAQEGSSSTSSKYGVLQKLEIVALSELNCYVLNSSHRRWSSCAKLR</sequence>